<dbReference type="AlphaFoldDB" id="M2YH11"/>
<proteinExistence type="predicted"/>
<feature type="region of interest" description="Disordered" evidence="1">
    <location>
        <begin position="1"/>
        <end position="30"/>
    </location>
</feature>
<name>M2YH11_PSEFD</name>
<sequence length="119" mass="13686">MARKHTKHKSITYKETDNDSDYAHGSNQDDDTDYLAIFCGRIKQEILSKGTKLDWSELKVVVIKDAIIKYVTRPTFSMCASQPSFLWVTRNLIKLIDIIHYPPFAGKPSSLPSHLQRNF</sequence>
<dbReference type="RefSeq" id="XP_007932324.1">
    <property type="nucleotide sequence ID" value="XM_007934133.1"/>
</dbReference>
<dbReference type="KEGG" id="pfj:MYCFIDRAFT_180255"/>
<accession>M2YH11</accession>
<dbReference type="VEuPathDB" id="FungiDB:MYCFIDRAFT_180255"/>
<dbReference type="Proteomes" id="UP000016932">
    <property type="component" value="Unassembled WGS sequence"/>
</dbReference>
<dbReference type="GeneID" id="19334348"/>
<organism evidence="2 3">
    <name type="scientific">Pseudocercospora fijiensis (strain CIRAD86)</name>
    <name type="common">Black leaf streak disease fungus</name>
    <name type="synonym">Mycosphaerella fijiensis</name>
    <dbReference type="NCBI Taxonomy" id="383855"/>
    <lineage>
        <taxon>Eukaryota</taxon>
        <taxon>Fungi</taxon>
        <taxon>Dikarya</taxon>
        <taxon>Ascomycota</taxon>
        <taxon>Pezizomycotina</taxon>
        <taxon>Dothideomycetes</taxon>
        <taxon>Dothideomycetidae</taxon>
        <taxon>Mycosphaerellales</taxon>
        <taxon>Mycosphaerellaceae</taxon>
        <taxon>Pseudocercospora</taxon>
    </lineage>
</organism>
<evidence type="ECO:0000313" key="2">
    <source>
        <dbReference type="EMBL" id="EME77110.1"/>
    </source>
</evidence>
<protein>
    <submittedName>
        <fullName evidence="2">Uncharacterized protein</fullName>
    </submittedName>
</protein>
<evidence type="ECO:0000313" key="3">
    <source>
        <dbReference type="Proteomes" id="UP000016932"/>
    </source>
</evidence>
<keyword evidence="3" id="KW-1185">Reference proteome</keyword>
<evidence type="ECO:0000256" key="1">
    <source>
        <dbReference type="SAM" id="MobiDB-lite"/>
    </source>
</evidence>
<dbReference type="EMBL" id="KB446569">
    <property type="protein sequence ID" value="EME77110.1"/>
    <property type="molecule type" value="Genomic_DNA"/>
</dbReference>
<reference evidence="2 3" key="1">
    <citation type="journal article" date="2012" name="PLoS Pathog.">
        <title>Diverse lifestyles and strategies of plant pathogenesis encoded in the genomes of eighteen Dothideomycetes fungi.</title>
        <authorList>
            <person name="Ohm R.A."/>
            <person name="Feau N."/>
            <person name="Henrissat B."/>
            <person name="Schoch C.L."/>
            <person name="Horwitz B.A."/>
            <person name="Barry K.W."/>
            <person name="Condon B.J."/>
            <person name="Copeland A.C."/>
            <person name="Dhillon B."/>
            <person name="Glaser F."/>
            <person name="Hesse C.N."/>
            <person name="Kosti I."/>
            <person name="LaButti K."/>
            <person name="Lindquist E.A."/>
            <person name="Lucas S."/>
            <person name="Salamov A.A."/>
            <person name="Bradshaw R.E."/>
            <person name="Ciuffetti L."/>
            <person name="Hamelin R.C."/>
            <person name="Kema G.H.J."/>
            <person name="Lawrence C."/>
            <person name="Scott J.A."/>
            <person name="Spatafora J.W."/>
            <person name="Turgeon B.G."/>
            <person name="de Wit P.J.G.M."/>
            <person name="Zhong S."/>
            <person name="Goodwin S.B."/>
            <person name="Grigoriev I.V."/>
        </authorList>
    </citation>
    <scope>NUCLEOTIDE SEQUENCE [LARGE SCALE GENOMIC DNA]</scope>
    <source>
        <strain evidence="2 3">CIRAD86</strain>
    </source>
</reference>
<dbReference type="HOGENOM" id="CLU_2062497_0_0_1"/>
<gene>
    <name evidence="2" type="ORF">MYCFIDRAFT_180255</name>
</gene>
<feature type="compositionally biased region" description="Basic residues" evidence="1">
    <location>
        <begin position="1"/>
        <end position="11"/>
    </location>
</feature>